<sequence length="65" mass="7499">MDIFEFRGIFIAAALGYVAFDFKIPKDNTFVLDIAVDIVQYLPKNAINPMKILNHIIRVFNKLKN</sequence>
<dbReference type="AlphaFoldDB" id="A0A0K2U6Z5"/>
<reference evidence="1" key="1">
    <citation type="submission" date="2014-05" db="EMBL/GenBank/DDBJ databases">
        <authorList>
            <person name="Chronopoulou M."/>
        </authorList>
    </citation>
    <scope>NUCLEOTIDE SEQUENCE</scope>
    <source>
        <tissue evidence="1">Whole organism</tissue>
    </source>
</reference>
<proteinExistence type="predicted"/>
<feature type="non-terminal residue" evidence="1">
    <location>
        <position position="65"/>
    </location>
</feature>
<dbReference type="EMBL" id="HACA01016454">
    <property type="protein sequence ID" value="CDW33815.1"/>
    <property type="molecule type" value="Transcribed_RNA"/>
</dbReference>
<evidence type="ECO:0000313" key="1">
    <source>
        <dbReference type="EMBL" id="CDW33815.1"/>
    </source>
</evidence>
<name>A0A0K2U6Z5_LEPSM</name>
<organism evidence="1">
    <name type="scientific">Lepeophtheirus salmonis</name>
    <name type="common">Salmon louse</name>
    <name type="synonym">Caligus salmonis</name>
    <dbReference type="NCBI Taxonomy" id="72036"/>
    <lineage>
        <taxon>Eukaryota</taxon>
        <taxon>Metazoa</taxon>
        <taxon>Ecdysozoa</taxon>
        <taxon>Arthropoda</taxon>
        <taxon>Crustacea</taxon>
        <taxon>Multicrustacea</taxon>
        <taxon>Hexanauplia</taxon>
        <taxon>Copepoda</taxon>
        <taxon>Siphonostomatoida</taxon>
        <taxon>Caligidae</taxon>
        <taxon>Lepeophtheirus</taxon>
    </lineage>
</organism>
<accession>A0A0K2U6Z5</accession>
<protein>
    <submittedName>
        <fullName evidence="1">Uncharacterized protein</fullName>
    </submittedName>
</protein>